<comment type="subcellular location">
    <subcellularLocation>
        <location evidence="2">Nucleus</location>
    </subcellularLocation>
</comment>
<dbReference type="EMBL" id="JACGWJ010000017">
    <property type="protein sequence ID" value="KAL0355767.1"/>
    <property type="molecule type" value="Genomic_DNA"/>
</dbReference>
<dbReference type="GO" id="GO:0005634">
    <property type="term" value="C:nucleus"/>
    <property type="evidence" value="ECO:0007669"/>
    <property type="project" value="UniProtKB-SubCell"/>
</dbReference>
<keyword evidence="4" id="KW-0540">Nuclease</keyword>
<evidence type="ECO:0000256" key="7">
    <source>
        <dbReference type="ARBA" id="ARBA00023242"/>
    </source>
</evidence>
<protein>
    <recommendedName>
        <fullName evidence="8">DDE Tnp4 domain-containing protein</fullName>
    </recommendedName>
</protein>
<evidence type="ECO:0000313" key="9">
    <source>
        <dbReference type="EMBL" id="KAL0355767.1"/>
    </source>
</evidence>
<dbReference type="AlphaFoldDB" id="A0AAW2PKZ1"/>
<reference evidence="9" key="1">
    <citation type="submission" date="2020-06" db="EMBL/GenBank/DDBJ databases">
        <authorList>
            <person name="Li T."/>
            <person name="Hu X."/>
            <person name="Zhang T."/>
            <person name="Song X."/>
            <person name="Zhang H."/>
            <person name="Dai N."/>
            <person name="Sheng W."/>
            <person name="Hou X."/>
            <person name="Wei L."/>
        </authorList>
    </citation>
    <scope>NUCLEOTIDE SEQUENCE</scope>
    <source>
        <strain evidence="9">G02</strain>
        <tissue evidence="9">Leaf</tissue>
    </source>
</reference>
<evidence type="ECO:0000256" key="3">
    <source>
        <dbReference type="ARBA" id="ARBA00006958"/>
    </source>
</evidence>
<comment type="cofactor">
    <cofactor evidence="1">
        <name>a divalent metal cation</name>
        <dbReference type="ChEBI" id="CHEBI:60240"/>
    </cofactor>
</comment>
<feature type="domain" description="DDE Tnp4" evidence="8">
    <location>
        <begin position="7"/>
        <end position="56"/>
    </location>
</feature>
<gene>
    <name evidence="9" type="ORF">Sradi_4023600</name>
</gene>
<dbReference type="PANTHER" id="PTHR22930:SF281">
    <property type="entry name" value="NUCLEASE"/>
    <property type="match status" value="1"/>
</dbReference>
<comment type="similarity">
    <text evidence="3">Belongs to the HARBI1 family.</text>
</comment>
<dbReference type="PANTHER" id="PTHR22930">
    <property type="match status" value="1"/>
</dbReference>
<evidence type="ECO:0000256" key="5">
    <source>
        <dbReference type="ARBA" id="ARBA00022723"/>
    </source>
</evidence>
<evidence type="ECO:0000259" key="8">
    <source>
        <dbReference type="Pfam" id="PF13359"/>
    </source>
</evidence>
<reference evidence="9" key="2">
    <citation type="journal article" date="2024" name="Plant">
        <title>Genomic evolution and insights into agronomic trait innovations of Sesamum species.</title>
        <authorList>
            <person name="Miao H."/>
            <person name="Wang L."/>
            <person name="Qu L."/>
            <person name="Liu H."/>
            <person name="Sun Y."/>
            <person name="Le M."/>
            <person name="Wang Q."/>
            <person name="Wei S."/>
            <person name="Zheng Y."/>
            <person name="Lin W."/>
            <person name="Duan Y."/>
            <person name="Cao H."/>
            <person name="Xiong S."/>
            <person name="Wang X."/>
            <person name="Wei L."/>
            <person name="Li C."/>
            <person name="Ma Q."/>
            <person name="Ju M."/>
            <person name="Zhao R."/>
            <person name="Li G."/>
            <person name="Mu C."/>
            <person name="Tian Q."/>
            <person name="Mei H."/>
            <person name="Zhang T."/>
            <person name="Gao T."/>
            <person name="Zhang H."/>
        </authorList>
    </citation>
    <scope>NUCLEOTIDE SEQUENCE</scope>
    <source>
        <strain evidence="9">G02</strain>
    </source>
</reference>
<dbReference type="GO" id="GO:0016787">
    <property type="term" value="F:hydrolase activity"/>
    <property type="evidence" value="ECO:0007669"/>
    <property type="project" value="UniProtKB-KW"/>
</dbReference>
<dbReference type="GO" id="GO:0046872">
    <property type="term" value="F:metal ion binding"/>
    <property type="evidence" value="ECO:0007669"/>
    <property type="project" value="UniProtKB-KW"/>
</dbReference>
<evidence type="ECO:0000256" key="2">
    <source>
        <dbReference type="ARBA" id="ARBA00004123"/>
    </source>
</evidence>
<dbReference type="Pfam" id="PF13359">
    <property type="entry name" value="DDE_Tnp_4"/>
    <property type="match status" value="2"/>
</dbReference>
<accession>A0AAW2PKZ1</accession>
<organism evidence="9">
    <name type="scientific">Sesamum radiatum</name>
    <name type="common">Black benniseed</name>
    <dbReference type="NCBI Taxonomy" id="300843"/>
    <lineage>
        <taxon>Eukaryota</taxon>
        <taxon>Viridiplantae</taxon>
        <taxon>Streptophyta</taxon>
        <taxon>Embryophyta</taxon>
        <taxon>Tracheophyta</taxon>
        <taxon>Spermatophyta</taxon>
        <taxon>Magnoliopsida</taxon>
        <taxon>eudicotyledons</taxon>
        <taxon>Gunneridae</taxon>
        <taxon>Pentapetalae</taxon>
        <taxon>asterids</taxon>
        <taxon>lamiids</taxon>
        <taxon>Lamiales</taxon>
        <taxon>Pedaliaceae</taxon>
        <taxon>Sesamum</taxon>
    </lineage>
</organism>
<evidence type="ECO:0000256" key="1">
    <source>
        <dbReference type="ARBA" id="ARBA00001968"/>
    </source>
</evidence>
<dbReference type="InterPro" id="IPR045249">
    <property type="entry name" value="HARBI1-like"/>
</dbReference>
<sequence>MGHIEVRISDSKKGRYRNRKGQTSLNILGVCNTEGLFTYVMSGWEGSVADGRVLLNAISIPTGLKVPTGIGFCSYSIIATLTCKVTTIFVIMDMLKAKGSLPRSVEYDSFERMGPRWCGPQTAHELFNLRHVAARNVIERSFGLLKTRWGILRSPSYYSIYVQNCIIITCCLLHNYVRREMPEDPFDSKIHEDQTTQIWKTRNISSIETTTAWTAWREELATNMSTTLQGQCINHGRSFQRGAKSLAKTMFPVAEIVHTPKSNCVQPDTHECYVPTAEWCPEFGYVGNDKAISEEIQVTYDPNVHSTISHMKSGSTSKKRKGLKVSDDDGLSNAMSTFCESADARLGEIMKKLFVDFLELEKRSAVFGAVGKILGIDMNDQILVFDRLVDNLKKMDLFFSLPEEAMVRMVGLMLNGKV</sequence>
<comment type="caution">
    <text evidence="9">The sequence shown here is derived from an EMBL/GenBank/DDBJ whole genome shotgun (WGS) entry which is preliminary data.</text>
</comment>
<evidence type="ECO:0000256" key="4">
    <source>
        <dbReference type="ARBA" id="ARBA00022722"/>
    </source>
</evidence>
<name>A0AAW2PKZ1_SESRA</name>
<keyword evidence="6" id="KW-0378">Hydrolase</keyword>
<keyword evidence="5" id="KW-0479">Metal-binding</keyword>
<dbReference type="InterPro" id="IPR027806">
    <property type="entry name" value="HARBI1_dom"/>
</dbReference>
<feature type="domain" description="DDE Tnp4" evidence="8">
    <location>
        <begin position="123"/>
        <end position="175"/>
    </location>
</feature>
<keyword evidence="7" id="KW-0539">Nucleus</keyword>
<dbReference type="GO" id="GO:0004518">
    <property type="term" value="F:nuclease activity"/>
    <property type="evidence" value="ECO:0007669"/>
    <property type="project" value="UniProtKB-KW"/>
</dbReference>
<evidence type="ECO:0000256" key="6">
    <source>
        <dbReference type="ARBA" id="ARBA00022801"/>
    </source>
</evidence>
<proteinExistence type="inferred from homology"/>